<dbReference type="AlphaFoldDB" id="A0A917CJP4"/>
<feature type="region of interest" description="Disordered" evidence="10">
    <location>
        <begin position="1"/>
        <end position="21"/>
    </location>
</feature>
<dbReference type="InterPro" id="IPR044751">
    <property type="entry name" value="Ion_transp-like_CBS"/>
</dbReference>
<dbReference type="InterPro" id="IPR051676">
    <property type="entry name" value="UPF0053_domain"/>
</dbReference>
<organism evidence="12 13">
    <name type="scientific">Marinicella pacifica</name>
    <dbReference type="NCBI Taxonomy" id="1171543"/>
    <lineage>
        <taxon>Bacteria</taxon>
        <taxon>Pseudomonadati</taxon>
        <taxon>Pseudomonadota</taxon>
        <taxon>Gammaproteobacteria</taxon>
        <taxon>Lysobacterales</taxon>
        <taxon>Marinicellaceae</taxon>
        <taxon>Marinicella</taxon>
    </lineage>
</organism>
<accession>A0A917CJP4</accession>
<comment type="function">
    <text evidence="7">Plays a role in the transport of magnesium and cobalt ions.</text>
</comment>
<dbReference type="InterPro" id="IPR036318">
    <property type="entry name" value="FAD-bd_PCMH-like_sf"/>
</dbReference>
<evidence type="ECO:0000256" key="1">
    <source>
        <dbReference type="ARBA" id="ARBA00006337"/>
    </source>
</evidence>
<dbReference type="PANTHER" id="PTHR43099:SF5">
    <property type="entry name" value="HLYC_CORC FAMILY TRANSPORTER"/>
    <property type="match status" value="1"/>
</dbReference>
<dbReference type="InterPro" id="IPR005170">
    <property type="entry name" value="Transptr-assoc_dom"/>
</dbReference>
<dbReference type="InterPro" id="IPR000644">
    <property type="entry name" value="CBS_dom"/>
</dbReference>
<keyword evidence="13" id="KW-1185">Reference proteome</keyword>
<evidence type="ECO:0000256" key="10">
    <source>
        <dbReference type="SAM" id="MobiDB-lite"/>
    </source>
</evidence>
<evidence type="ECO:0000256" key="9">
    <source>
        <dbReference type="PROSITE-ProRule" id="PRU00703"/>
    </source>
</evidence>
<dbReference type="Pfam" id="PF03471">
    <property type="entry name" value="CorC_HlyC"/>
    <property type="match status" value="1"/>
</dbReference>
<dbReference type="InterPro" id="IPR054115">
    <property type="entry name" value="CorC_N"/>
</dbReference>
<dbReference type="CDD" id="cd04590">
    <property type="entry name" value="CBS_pair_CorC_HlyC_assoc"/>
    <property type="match status" value="1"/>
</dbReference>
<reference evidence="12" key="1">
    <citation type="journal article" date="2014" name="Int. J. Syst. Evol. Microbiol.">
        <title>Complete genome sequence of Corynebacterium casei LMG S-19264T (=DSM 44701T), isolated from a smear-ripened cheese.</title>
        <authorList>
            <consortium name="US DOE Joint Genome Institute (JGI-PGF)"/>
            <person name="Walter F."/>
            <person name="Albersmeier A."/>
            <person name="Kalinowski J."/>
            <person name="Ruckert C."/>
        </authorList>
    </citation>
    <scope>NUCLEOTIDE SEQUENCE</scope>
    <source>
        <strain evidence="12">CGMCC 1.12181</strain>
    </source>
</reference>
<dbReference type="Gene3D" id="3.30.465.10">
    <property type="match status" value="1"/>
</dbReference>
<evidence type="ECO:0000259" key="11">
    <source>
        <dbReference type="PROSITE" id="PS51371"/>
    </source>
</evidence>
<feature type="domain" description="CBS" evidence="11">
    <location>
        <begin position="80"/>
        <end position="140"/>
    </location>
</feature>
<comment type="caution">
    <text evidence="12">The sequence shown here is derived from an EMBL/GenBank/DDBJ whole genome shotgun (WGS) entry which is preliminary data.</text>
</comment>
<dbReference type="SUPFAM" id="SSF56176">
    <property type="entry name" value="FAD-binding/transporter-associated domain-like"/>
    <property type="match status" value="1"/>
</dbReference>
<name>A0A917CJP4_9GAMM</name>
<gene>
    <name evidence="12" type="primary">ybeX</name>
    <name evidence="12" type="ORF">GCM10011365_10200</name>
</gene>
<dbReference type="GO" id="GO:0050660">
    <property type="term" value="F:flavin adenine dinucleotide binding"/>
    <property type="evidence" value="ECO:0007669"/>
    <property type="project" value="InterPro"/>
</dbReference>
<dbReference type="InterPro" id="IPR046342">
    <property type="entry name" value="CBS_dom_sf"/>
</dbReference>
<comment type="similarity">
    <text evidence="1">Belongs to the UPF0053 family.</text>
</comment>
<dbReference type="SUPFAM" id="SSF54631">
    <property type="entry name" value="CBS-domain pair"/>
    <property type="match status" value="1"/>
</dbReference>
<dbReference type="InterPro" id="IPR016169">
    <property type="entry name" value="FAD-bd_PCMH_sub2"/>
</dbReference>
<dbReference type="PANTHER" id="PTHR43099">
    <property type="entry name" value="UPF0053 PROTEIN YRKA"/>
    <property type="match status" value="1"/>
</dbReference>
<dbReference type="SMART" id="SM01091">
    <property type="entry name" value="CorC_HlyC"/>
    <property type="match status" value="1"/>
</dbReference>
<dbReference type="FunFam" id="3.10.580.10:FF:000002">
    <property type="entry name" value="Magnesium/cobalt efflux protein CorC"/>
    <property type="match status" value="1"/>
</dbReference>
<evidence type="ECO:0000256" key="8">
    <source>
        <dbReference type="ARBA" id="ARBA00040729"/>
    </source>
</evidence>
<sequence>MGRFLTLMTDDQSNKDTDEDASQKTWLSKITNLFNDQPQSQDDILEILDAAHQDGLLDAYALSMMKGALTVSELQVRQVMVPRSQMVVVPIDVTIEQVLPIIVESGHSRFPVVGEDKDELEGILLAKDVLRSFVKEENDFNLKELTRPAVVIPESKPINTLLQEFRTSRNHMAIVIDEYGGVAGLVTIEDILEEIVGEIDDEYDSQNEPFILKLADKKYRINALTTISEFNEFFDLDIDDSEFDTVGGMVSNKAGRLLDEGETLVIDHMIFTVTQSDKRRIQFLDLEWS</sequence>
<evidence type="ECO:0000256" key="6">
    <source>
        <dbReference type="ARBA" id="ARBA00023285"/>
    </source>
</evidence>
<reference evidence="12" key="2">
    <citation type="submission" date="2020-09" db="EMBL/GenBank/DDBJ databases">
        <authorList>
            <person name="Sun Q."/>
            <person name="Zhou Y."/>
        </authorList>
    </citation>
    <scope>NUCLEOTIDE SEQUENCE</scope>
    <source>
        <strain evidence="12">CGMCC 1.12181</strain>
    </source>
</reference>
<evidence type="ECO:0000313" key="13">
    <source>
        <dbReference type="Proteomes" id="UP000605253"/>
    </source>
</evidence>
<proteinExistence type="inferred from homology"/>
<dbReference type="SMART" id="SM00116">
    <property type="entry name" value="CBS"/>
    <property type="match status" value="2"/>
</dbReference>
<dbReference type="EMBL" id="BMEO01000003">
    <property type="protein sequence ID" value="GGF90980.1"/>
    <property type="molecule type" value="Genomic_DNA"/>
</dbReference>
<keyword evidence="4" id="KW-0460">Magnesium</keyword>
<evidence type="ECO:0000313" key="12">
    <source>
        <dbReference type="EMBL" id="GGF90980.1"/>
    </source>
</evidence>
<dbReference type="Pfam" id="PF00571">
    <property type="entry name" value="CBS"/>
    <property type="match status" value="2"/>
</dbReference>
<feature type="domain" description="CBS" evidence="11">
    <location>
        <begin position="145"/>
        <end position="202"/>
    </location>
</feature>
<keyword evidence="2" id="KW-0813">Transport</keyword>
<evidence type="ECO:0000256" key="3">
    <source>
        <dbReference type="ARBA" id="ARBA00022737"/>
    </source>
</evidence>
<dbReference type="Gene3D" id="3.10.580.10">
    <property type="entry name" value="CBS-domain"/>
    <property type="match status" value="1"/>
</dbReference>
<keyword evidence="5 9" id="KW-0129">CBS domain</keyword>
<evidence type="ECO:0000256" key="5">
    <source>
        <dbReference type="ARBA" id="ARBA00023122"/>
    </source>
</evidence>
<keyword evidence="6" id="KW-0170">Cobalt</keyword>
<dbReference type="Pfam" id="PF21917">
    <property type="entry name" value="NMB0537_N"/>
    <property type="match status" value="1"/>
</dbReference>
<dbReference type="PROSITE" id="PS51371">
    <property type="entry name" value="CBS"/>
    <property type="match status" value="2"/>
</dbReference>
<evidence type="ECO:0000256" key="2">
    <source>
        <dbReference type="ARBA" id="ARBA00022448"/>
    </source>
</evidence>
<protein>
    <recommendedName>
        <fullName evidence="8">Magnesium and cobalt efflux protein CorC</fullName>
    </recommendedName>
</protein>
<keyword evidence="3" id="KW-0677">Repeat</keyword>
<evidence type="ECO:0000256" key="4">
    <source>
        <dbReference type="ARBA" id="ARBA00022842"/>
    </source>
</evidence>
<evidence type="ECO:0000256" key="7">
    <source>
        <dbReference type="ARBA" id="ARBA00037273"/>
    </source>
</evidence>
<dbReference type="Proteomes" id="UP000605253">
    <property type="component" value="Unassembled WGS sequence"/>
</dbReference>